<gene>
    <name evidence="1" type="ORF">ABID19_002896</name>
</gene>
<proteinExistence type="predicted"/>
<dbReference type="Proteomes" id="UP001549204">
    <property type="component" value="Unassembled WGS sequence"/>
</dbReference>
<reference evidence="1 2" key="1">
    <citation type="submission" date="2024-06" db="EMBL/GenBank/DDBJ databases">
        <title>Genomic Encyclopedia of Type Strains, Phase IV (KMG-IV): sequencing the most valuable type-strain genomes for metagenomic binning, comparative biology and taxonomic classification.</title>
        <authorList>
            <person name="Goeker M."/>
        </authorList>
    </citation>
    <scope>NUCLEOTIDE SEQUENCE [LARGE SCALE GENOMIC DNA]</scope>
    <source>
        <strain evidence="1 2">DSM 100022</strain>
    </source>
</reference>
<protein>
    <recommendedName>
        <fullName evidence="3">DUF3606 domain-containing protein</fullName>
    </recommendedName>
</protein>
<name>A0ABV2GNK1_9HYPH</name>
<dbReference type="EMBL" id="JBEPMC010000004">
    <property type="protein sequence ID" value="MET3579865.1"/>
    <property type="molecule type" value="Genomic_DNA"/>
</dbReference>
<evidence type="ECO:0000313" key="2">
    <source>
        <dbReference type="Proteomes" id="UP001549204"/>
    </source>
</evidence>
<evidence type="ECO:0000313" key="1">
    <source>
        <dbReference type="EMBL" id="MET3579865.1"/>
    </source>
</evidence>
<sequence length="62" mass="6922">MGDDNADRECTKQFQAQSLAKETGITEAEARDLIELIGTDRSSLLREARILKSRQKPPGKSF</sequence>
<keyword evidence="2" id="KW-1185">Reference proteome</keyword>
<evidence type="ECO:0008006" key="3">
    <source>
        <dbReference type="Google" id="ProtNLM"/>
    </source>
</evidence>
<accession>A0ABV2GNK1</accession>
<comment type="caution">
    <text evidence="1">The sequence shown here is derived from an EMBL/GenBank/DDBJ whole genome shotgun (WGS) entry which is preliminary data.</text>
</comment>
<organism evidence="1 2">
    <name type="scientific">Mesorhizobium robiniae</name>
    <dbReference type="NCBI Taxonomy" id="559315"/>
    <lineage>
        <taxon>Bacteria</taxon>
        <taxon>Pseudomonadati</taxon>
        <taxon>Pseudomonadota</taxon>
        <taxon>Alphaproteobacteria</taxon>
        <taxon>Hyphomicrobiales</taxon>
        <taxon>Phyllobacteriaceae</taxon>
        <taxon>Mesorhizobium</taxon>
    </lineage>
</organism>
<dbReference type="RefSeq" id="WP_354491384.1">
    <property type="nucleotide sequence ID" value="NZ_JBEPMC010000004.1"/>
</dbReference>